<dbReference type="Pfam" id="PF14078">
    <property type="entry name" value="DUF4259"/>
    <property type="match status" value="1"/>
</dbReference>
<protein>
    <recommendedName>
        <fullName evidence="3">DUF4259 domain-containing protein</fullName>
    </recommendedName>
</protein>
<proteinExistence type="predicted"/>
<comment type="caution">
    <text evidence="1">The sequence shown here is derived from an EMBL/GenBank/DDBJ whole genome shotgun (WGS) entry which is preliminary data.</text>
</comment>
<dbReference type="PATRIC" id="fig|2033.6.peg.594"/>
<accession>A0A147ETS3</accession>
<dbReference type="EMBL" id="LDRT01000125">
    <property type="protein sequence ID" value="KTR90219.1"/>
    <property type="molecule type" value="Genomic_DNA"/>
</dbReference>
<name>A0A147ETS3_MICTE</name>
<evidence type="ECO:0008006" key="3">
    <source>
        <dbReference type="Google" id="ProtNLM"/>
    </source>
</evidence>
<dbReference type="Proteomes" id="UP000075025">
    <property type="component" value="Unassembled WGS sequence"/>
</dbReference>
<evidence type="ECO:0000313" key="1">
    <source>
        <dbReference type="EMBL" id="KTR90219.1"/>
    </source>
</evidence>
<evidence type="ECO:0000313" key="2">
    <source>
        <dbReference type="Proteomes" id="UP000075025"/>
    </source>
</evidence>
<organism evidence="1 2">
    <name type="scientific">Microbacterium testaceum</name>
    <name type="common">Aureobacterium testaceum</name>
    <name type="synonym">Brevibacterium testaceum</name>
    <dbReference type="NCBI Taxonomy" id="2033"/>
    <lineage>
        <taxon>Bacteria</taxon>
        <taxon>Bacillati</taxon>
        <taxon>Actinomycetota</taxon>
        <taxon>Actinomycetes</taxon>
        <taxon>Micrococcales</taxon>
        <taxon>Microbacteriaceae</taxon>
        <taxon>Microbacterium</taxon>
    </lineage>
</organism>
<sequence>MSEAGSTMPRMGTWSARPFGNDSAADWAYELDEASDWGVVSDALRVAAEAVPSDLDSDDAVTAIAAAEVVARGLGRVPESAGSVDAFVARVSAPPPEMVALAVSALAVAASAEGELADLWEGDPEWLAENEKLRSALTTE</sequence>
<dbReference type="InterPro" id="IPR025355">
    <property type="entry name" value="DUF4259"/>
</dbReference>
<dbReference type="AlphaFoldDB" id="A0A147ETS3"/>
<reference evidence="1 2" key="1">
    <citation type="journal article" date="2016" name="Front. Microbiol.">
        <title>Genomic Resource of Rice Seed Associated Bacteria.</title>
        <authorList>
            <person name="Midha S."/>
            <person name="Bansal K."/>
            <person name="Sharma S."/>
            <person name="Kumar N."/>
            <person name="Patil P.P."/>
            <person name="Chaudhry V."/>
            <person name="Patil P.B."/>
        </authorList>
    </citation>
    <scope>NUCLEOTIDE SEQUENCE [LARGE SCALE GENOMIC DNA]</scope>
    <source>
        <strain evidence="1 2">NS220</strain>
    </source>
</reference>
<gene>
    <name evidence="1" type="ORF">NS220_15385</name>
</gene>